<name>A0AAQ3UP96_PASNO</name>
<evidence type="ECO:0000256" key="8">
    <source>
        <dbReference type="ARBA" id="ARBA00023328"/>
    </source>
</evidence>
<dbReference type="GO" id="GO:0005634">
    <property type="term" value="C:nucleus"/>
    <property type="evidence" value="ECO:0007669"/>
    <property type="project" value="UniProtKB-SubCell"/>
</dbReference>
<dbReference type="PANTHER" id="PTHR14281:SF2">
    <property type="entry name" value="KINETOCHORE PROTEIN SPC25"/>
    <property type="match status" value="1"/>
</dbReference>
<evidence type="ECO:0000256" key="6">
    <source>
        <dbReference type="ARBA" id="ARBA00023054"/>
    </source>
</evidence>
<dbReference type="InterPro" id="IPR013255">
    <property type="entry name" value="Spc25_C"/>
</dbReference>
<gene>
    <name evidence="12" type="ORF">U9M48_041534</name>
</gene>
<accession>A0AAQ3UP96</accession>
<feature type="domain" description="Chromosome segregation protein Spc25 C-terminal" evidence="11">
    <location>
        <begin position="185"/>
        <end position="254"/>
    </location>
</feature>
<evidence type="ECO:0000256" key="7">
    <source>
        <dbReference type="ARBA" id="ARBA00023306"/>
    </source>
</evidence>
<evidence type="ECO:0000256" key="9">
    <source>
        <dbReference type="RuleBase" id="RU367150"/>
    </source>
</evidence>
<feature type="region of interest" description="Disordered" evidence="10">
    <location>
        <begin position="288"/>
        <end position="350"/>
    </location>
</feature>
<dbReference type="GO" id="GO:0007059">
    <property type="term" value="P:chromosome segregation"/>
    <property type="evidence" value="ECO:0007669"/>
    <property type="project" value="InterPro"/>
</dbReference>
<dbReference type="Pfam" id="PF08234">
    <property type="entry name" value="Spindle_Spc25"/>
    <property type="match status" value="1"/>
</dbReference>
<comment type="subcellular location">
    <subcellularLocation>
        <location evidence="1">Chromosome</location>
        <location evidence="1">Centromere</location>
    </subcellularLocation>
    <subcellularLocation>
        <location evidence="9">Nucleus</location>
    </subcellularLocation>
    <subcellularLocation>
        <location evidence="9">Chromosome</location>
        <location evidence="9">Centromere</location>
        <location evidence="9">Kinetochore</location>
    </subcellularLocation>
</comment>
<evidence type="ECO:0000313" key="12">
    <source>
        <dbReference type="EMBL" id="WVZ95820.1"/>
    </source>
</evidence>
<evidence type="ECO:0000256" key="3">
    <source>
        <dbReference type="ARBA" id="ARBA00022454"/>
    </source>
</evidence>
<keyword evidence="4 9" id="KW-0132">Cell division</keyword>
<organism evidence="12 13">
    <name type="scientific">Paspalum notatum var. saurae</name>
    <dbReference type="NCBI Taxonomy" id="547442"/>
    <lineage>
        <taxon>Eukaryota</taxon>
        <taxon>Viridiplantae</taxon>
        <taxon>Streptophyta</taxon>
        <taxon>Embryophyta</taxon>
        <taxon>Tracheophyta</taxon>
        <taxon>Spermatophyta</taxon>
        <taxon>Magnoliopsida</taxon>
        <taxon>Liliopsida</taxon>
        <taxon>Poales</taxon>
        <taxon>Poaceae</taxon>
        <taxon>PACMAD clade</taxon>
        <taxon>Panicoideae</taxon>
        <taxon>Andropogonodae</taxon>
        <taxon>Paspaleae</taxon>
        <taxon>Paspalinae</taxon>
        <taxon>Paspalum</taxon>
    </lineage>
</organism>
<keyword evidence="5 9" id="KW-0498">Mitosis</keyword>
<keyword evidence="3 9" id="KW-0158">Chromosome</keyword>
<keyword evidence="8 9" id="KW-0137">Centromere</keyword>
<dbReference type="InterPro" id="IPR045143">
    <property type="entry name" value="Spc25"/>
</dbReference>
<sequence length="350" mass="37855">MASPADKKLTAARERPALDATAVPAGSGGGAPDLQRRDAAAALRRRFAAQRERPAVSAALASARAFADRAFSRQGTREKLKGLKDEFRGLQSLLGLAVSLQLRSEARRNASTGSIADATGRNEQFSNEVAELRDKRDKRAAVISEQLQALELLETKSNEDAALREKIEEAILWYEKFLGFQVVAGQEGVNFVFNKIDLQIPEKEYSFCLNFGRGRNNPLVRCDPYIKDVEELVKDVHLGDNLAKFVRIAREKFQSSAITGTLPASPAVDPDVSAAPPLPSLMLTSANRTSEDVPIQSQSQIKNKGQALPAKRGATALSAASPASLRRSPRNGGELVPGADSELDLVEPWA</sequence>
<dbReference type="Proteomes" id="UP001341281">
    <property type="component" value="Chromosome 10"/>
</dbReference>
<dbReference type="AlphaFoldDB" id="A0AAQ3UP96"/>
<feature type="compositionally biased region" description="Acidic residues" evidence="10">
    <location>
        <begin position="341"/>
        <end position="350"/>
    </location>
</feature>
<feature type="region of interest" description="Disordered" evidence="10">
    <location>
        <begin position="1"/>
        <end position="37"/>
    </location>
</feature>
<comment type="function">
    <text evidence="9">Acts as a component of the essential kinetochore-associated NDC80 complex, which is required for chromosome segregation and spindle checkpoint activity.</text>
</comment>
<evidence type="ECO:0000256" key="4">
    <source>
        <dbReference type="ARBA" id="ARBA00022618"/>
    </source>
</evidence>
<dbReference type="GO" id="GO:0031262">
    <property type="term" value="C:Ndc80 complex"/>
    <property type="evidence" value="ECO:0007669"/>
    <property type="project" value="InterPro"/>
</dbReference>
<reference evidence="12 13" key="1">
    <citation type="submission" date="2024-02" db="EMBL/GenBank/DDBJ databases">
        <title>High-quality chromosome-scale genome assembly of Pensacola bahiagrass (Paspalum notatum Flugge var. saurae).</title>
        <authorList>
            <person name="Vega J.M."/>
            <person name="Podio M."/>
            <person name="Orjuela J."/>
            <person name="Siena L.A."/>
            <person name="Pessino S.C."/>
            <person name="Combes M.C."/>
            <person name="Mariac C."/>
            <person name="Albertini E."/>
            <person name="Pupilli F."/>
            <person name="Ortiz J.P.A."/>
            <person name="Leblanc O."/>
        </authorList>
    </citation>
    <scope>NUCLEOTIDE SEQUENCE [LARGE SCALE GENOMIC DNA]</scope>
    <source>
        <strain evidence="12">R1</strain>
        <tissue evidence="12">Leaf</tissue>
    </source>
</reference>
<evidence type="ECO:0000256" key="10">
    <source>
        <dbReference type="SAM" id="MobiDB-lite"/>
    </source>
</evidence>
<keyword evidence="13" id="KW-1185">Reference proteome</keyword>
<feature type="compositionally biased region" description="Basic and acidic residues" evidence="10">
    <location>
        <begin position="1"/>
        <end position="17"/>
    </location>
</feature>
<comment type="similarity">
    <text evidence="2 9">Belongs to the SPC25 family.</text>
</comment>
<evidence type="ECO:0000313" key="13">
    <source>
        <dbReference type="Proteomes" id="UP001341281"/>
    </source>
</evidence>
<dbReference type="Gene3D" id="3.30.457.50">
    <property type="entry name" value="Chromosome segregation protein Spc25"/>
    <property type="match status" value="1"/>
</dbReference>
<feature type="compositionally biased region" description="Low complexity" evidence="10">
    <location>
        <begin position="316"/>
        <end position="326"/>
    </location>
</feature>
<protein>
    <recommendedName>
        <fullName evidence="9">Kinetochore protein SPC25</fullName>
    </recommendedName>
</protein>
<dbReference type="FunFam" id="3.30.457.50:FF:000001">
    <property type="entry name" value="Probable kinetochore protein spc25"/>
    <property type="match status" value="1"/>
</dbReference>
<dbReference type="CDD" id="cd23784">
    <property type="entry name" value="RWD_Spc25"/>
    <property type="match status" value="1"/>
</dbReference>
<proteinExistence type="inferred from homology"/>
<evidence type="ECO:0000256" key="2">
    <source>
        <dbReference type="ARBA" id="ARBA00006379"/>
    </source>
</evidence>
<keyword evidence="9" id="KW-0995">Kinetochore</keyword>
<dbReference type="EMBL" id="CP144754">
    <property type="protein sequence ID" value="WVZ95820.1"/>
    <property type="molecule type" value="Genomic_DNA"/>
</dbReference>
<dbReference type="PANTHER" id="PTHR14281">
    <property type="entry name" value="KINETOCHORE PROTEIN SPC25-RELATED"/>
    <property type="match status" value="1"/>
</dbReference>
<dbReference type="GO" id="GO:0051301">
    <property type="term" value="P:cell division"/>
    <property type="evidence" value="ECO:0007669"/>
    <property type="project" value="UniProtKB-UniRule"/>
</dbReference>
<evidence type="ECO:0000256" key="1">
    <source>
        <dbReference type="ARBA" id="ARBA00004584"/>
    </source>
</evidence>
<evidence type="ECO:0000256" key="5">
    <source>
        <dbReference type="ARBA" id="ARBA00022776"/>
    </source>
</evidence>
<keyword evidence="7 9" id="KW-0131">Cell cycle</keyword>
<keyword evidence="9" id="KW-0539">Nucleus</keyword>
<evidence type="ECO:0000259" key="11">
    <source>
        <dbReference type="Pfam" id="PF08234"/>
    </source>
</evidence>
<comment type="subunit">
    <text evidence="9">Component of the NDC80 complex.</text>
</comment>
<keyword evidence="6" id="KW-0175">Coiled coil</keyword>